<keyword evidence="3" id="KW-0520">NAD</keyword>
<name>A0A0N9WFB3_9GAMM</name>
<dbReference type="Proteomes" id="UP000064939">
    <property type="component" value="Chromosome"/>
</dbReference>
<dbReference type="EMBL" id="CP012808">
    <property type="protein sequence ID" value="ALH96116.1"/>
    <property type="molecule type" value="Genomic_DNA"/>
</dbReference>
<dbReference type="PRINTS" id="PR00081">
    <property type="entry name" value="GDHRDH"/>
</dbReference>
<dbReference type="CDD" id="cd05368">
    <property type="entry name" value="DHRS6_like_SDR_c"/>
    <property type="match status" value="1"/>
</dbReference>
<dbReference type="RefSeq" id="WP_054581999.1">
    <property type="nucleotide sequence ID" value="NZ_CP012808.1"/>
</dbReference>
<proteinExistence type="inferred from homology"/>
<organism evidence="4 5">
    <name type="scientific">Acinetobacter equi</name>
    <dbReference type="NCBI Taxonomy" id="1324350"/>
    <lineage>
        <taxon>Bacteria</taxon>
        <taxon>Pseudomonadati</taxon>
        <taxon>Pseudomonadota</taxon>
        <taxon>Gammaproteobacteria</taxon>
        <taxon>Moraxellales</taxon>
        <taxon>Moraxellaceae</taxon>
        <taxon>Acinetobacter</taxon>
    </lineage>
</organism>
<evidence type="ECO:0000256" key="3">
    <source>
        <dbReference type="ARBA" id="ARBA00023027"/>
    </source>
</evidence>
<dbReference type="InterPro" id="IPR002347">
    <property type="entry name" value="SDR_fam"/>
</dbReference>
<dbReference type="Pfam" id="PF13561">
    <property type="entry name" value="adh_short_C2"/>
    <property type="match status" value="1"/>
</dbReference>
<keyword evidence="2" id="KW-0560">Oxidoreductase</keyword>
<dbReference type="PROSITE" id="PS00061">
    <property type="entry name" value="ADH_SHORT"/>
    <property type="match status" value="1"/>
</dbReference>
<evidence type="ECO:0000313" key="4">
    <source>
        <dbReference type="EMBL" id="ALH96116.1"/>
    </source>
</evidence>
<dbReference type="KEGG" id="aei:AOY20_11565"/>
<gene>
    <name evidence="4" type="ORF">AOY20_11565</name>
</gene>
<dbReference type="PRINTS" id="PR00080">
    <property type="entry name" value="SDRFAMILY"/>
</dbReference>
<dbReference type="AlphaFoldDB" id="A0A0N9WFB3"/>
<dbReference type="GO" id="GO:0016491">
    <property type="term" value="F:oxidoreductase activity"/>
    <property type="evidence" value="ECO:0007669"/>
    <property type="project" value="UniProtKB-KW"/>
</dbReference>
<dbReference type="Gene3D" id="3.40.50.720">
    <property type="entry name" value="NAD(P)-binding Rossmann-like Domain"/>
    <property type="match status" value="1"/>
</dbReference>
<comment type="similarity">
    <text evidence="1">Belongs to the short-chain dehydrogenases/reductases (SDR) family.</text>
</comment>
<dbReference type="OrthoDB" id="9806974at2"/>
<evidence type="ECO:0000256" key="1">
    <source>
        <dbReference type="ARBA" id="ARBA00006484"/>
    </source>
</evidence>
<dbReference type="SUPFAM" id="SSF51735">
    <property type="entry name" value="NAD(P)-binding Rossmann-fold domains"/>
    <property type="match status" value="1"/>
</dbReference>
<accession>A0A0N9WFB3</accession>
<protein>
    <submittedName>
        <fullName evidence="4">Oxidoreductase</fullName>
    </submittedName>
</protein>
<sequence>MRLTKKNCIITAAGQGIGKASTIKFSQEGATVIATDINLELLKKLQNEYPNIIIEQLDVTSTDQIQYLSNKYSNIDVLFNCAGWVPSGNILECDEEQWKNVFQLNVDSMYRLIRAFLPSMLSNKSGSIINMSSVASSIKGVPNRFSYCASKAAVLGITKAVAADFITQGIRCNAICPGTVESPSLQQRIKEQAEQQNKNVDEVYQHFVNRQPMGRLGTAEEIAALALYLASDESAFTTGASYIIDGGFAI</sequence>
<dbReference type="InterPro" id="IPR051122">
    <property type="entry name" value="SDR_DHRS6-like"/>
</dbReference>
<dbReference type="FunFam" id="3.40.50.720:FF:000084">
    <property type="entry name" value="Short-chain dehydrogenase reductase"/>
    <property type="match status" value="1"/>
</dbReference>
<evidence type="ECO:0000256" key="2">
    <source>
        <dbReference type="ARBA" id="ARBA00023002"/>
    </source>
</evidence>
<reference evidence="4 5" key="1">
    <citation type="journal article" date="2015" name="Int. J. Syst. Evol. Microbiol.">
        <title>Acinetobacter equi sp. nov. isolated from horse faeces.</title>
        <authorList>
            <person name="Poppel M.T."/>
            <person name="Skiebe E."/>
            <person name="Laue M."/>
            <person name="Bergmann H."/>
            <person name="Ebersberger I."/>
            <person name="Garn T."/>
            <person name="Fruth A."/>
            <person name="Baumgardt S."/>
            <person name="Busse H.J."/>
            <person name="Wilharm G."/>
        </authorList>
    </citation>
    <scope>NUCLEOTIDE SEQUENCE [LARGE SCALE GENOMIC DNA]</scope>
    <source>
        <strain evidence="4 5">114</strain>
    </source>
</reference>
<dbReference type="STRING" id="1324350.AOY20_11565"/>
<keyword evidence="5" id="KW-1185">Reference proteome</keyword>
<evidence type="ECO:0000313" key="5">
    <source>
        <dbReference type="Proteomes" id="UP000064939"/>
    </source>
</evidence>
<dbReference type="PANTHER" id="PTHR43477">
    <property type="entry name" value="DIHYDROANTICAPSIN 7-DEHYDROGENASE"/>
    <property type="match status" value="1"/>
</dbReference>
<dbReference type="InterPro" id="IPR036291">
    <property type="entry name" value="NAD(P)-bd_dom_sf"/>
</dbReference>
<dbReference type="InterPro" id="IPR020904">
    <property type="entry name" value="Sc_DH/Rdtase_CS"/>
</dbReference>
<dbReference type="PANTHER" id="PTHR43477:SF4">
    <property type="entry name" value="DEHYDROGENASE_REDUCTASE SDR FAMILY MEMBER 6"/>
    <property type="match status" value="1"/>
</dbReference>